<dbReference type="SUPFAM" id="SSF81837">
    <property type="entry name" value="BEACH domain"/>
    <property type="match status" value="1"/>
</dbReference>
<feature type="compositionally biased region" description="Acidic residues" evidence="2">
    <location>
        <begin position="2165"/>
        <end position="2174"/>
    </location>
</feature>
<dbReference type="Pfam" id="PF00400">
    <property type="entry name" value="WD40"/>
    <property type="match status" value="2"/>
</dbReference>
<dbReference type="SMART" id="SM00320">
    <property type="entry name" value="WD40"/>
    <property type="match status" value="5"/>
</dbReference>
<feature type="chain" id="PRO_5009707873" evidence="3">
    <location>
        <begin position="19"/>
        <end position="2987"/>
    </location>
</feature>
<proteinExistence type="predicted"/>
<evidence type="ECO:0000256" key="1">
    <source>
        <dbReference type="SAM" id="Coils"/>
    </source>
</evidence>
<dbReference type="GO" id="GO:0035973">
    <property type="term" value="P:aggrephagy"/>
    <property type="evidence" value="ECO:0007669"/>
    <property type="project" value="TreeGrafter"/>
</dbReference>
<keyword evidence="1" id="KW-0175">Coiled coil</keyword>
<dbReference type="Pfam" id="PF02138">
    <property type="entry name" value="Beach"/>
    <property type="match status" value="1"/>
</dbReference>
<dbReference type="SMART" id="SM01026">
    <property type="entry name" value="Beach"/>
    <property type="match status" value="1"/>
</dbReference>
<dbReference type="GO" id="GO:0035014">
    <property type="term" value="F:phosphatidylinositol 3-kinase regulator activity"/>
    <property type="evidence" value="ECO:0007669"/>
    <property type="project" value="TreeGrafter"/>
</dbReference>
<feature type="compositionally biased region" description="Low complexity" evidence="2">
    <location>
        <begin position="2137"/>
        <end position="2147"/>
    </location>
</feature>
<dbReference type="Gene3D" id="1.10.1540.10">
    <property type="entry name" value="BEACH domain"/>
    <property type="match status" value="1"/>
</dbReference>
<dbReference type="InterPro" id="IPR015943">
    <property type="entry name" value="WD40/YVTN_repeat-like_dom_sf"/>
</dbReference>
<dbReference type="InterPro" id="IPR001680">
    <property type="entry name" value="WD40_rpt"/>
</dbReference>
<reference evidence="4" key="1">
    <citation type="journal article" date="2013" name="Genome Biol.">
        <title>Draft genome of the mountain pine beetle, Dendroctonus ponderosae Hopkins, a major forest pest.</title>
        <authorList>
            <person name="Keeling C.I."/>
            <person name="Yuen M.M."/>
            <person name="Liao N.Y."/>
            <person name="Docking T.R."/>
            <person name="Chan S.K."/>
            <person name="Taylor G.A."/>
            <person name="Palmquist D.L."/>
            <person name="Jackman S.D."/>
            <person name="Nguyen A."/>
            <person name="Li M."/>
            <person name="Henderson H."/>
            <person name="Janes J.K."/>
            <person name="Zhao Y."/>
            <person name="Pandoh P."/>
            <person name="Moore R."/>
            <person name="Sperling F.A."/>
            <person name="Huber D.P."/>
            <person name="Birol I."/>
            <person name="Jones S.J."/>
            <person name="Bohlmann J."/>
        </authorList>
    </citation>
    <scope>NUCLEOTIDE SEQUENCE</scope>
</reference>
<feature type="region of interest" description="Disordered" evidence="2">
    <location>
        <begin position="170"/>
        <end position="192"/>
    </location>
</feature>
<keyword evidence="3" id="KW-0732">Signal</keyword>
<dbReference type="EMBL" id="KB740972">
    <property type="protein sequence ID" value="ENN76621.1"/>
    <property type="molecule type" value="Genomic_DNA"/>
</dbReference>
<accession>N6U7L0</accession>
<dbReference type="SUPFAM" id="SSF50978">
    <property type="entry name" value="WD40 repeat-like"/>
    <property type="match status" value="1"/>
</dbReference>
<feature type="region of interest" description="Disordered" evidence="2">
    <location>
        <begin position="411"/>
        <end position="436"/>
    </location>
</feature>
<feature type="region of interest" description="Disordered" evidence="2">
    <location>
        <begin position="465"/>
        <end position="487"/>
    </location>
</feature>
<protein>
    <submittedName>
        <fullName evidence="4">Uncharacterized protein</fullName>
    </submittedName>
</protein>
<feature type="compositionally biased region" description="Low complexity" evidence="2">
    <location>
        <begin position="94"/>
        <end position="104"/>
    </location>
</feature>
<feature type="compositionally biased region" description="Polar residues" evidence="2">
    <location>
        <begin position="850"/>
        <end position="861"/>
    </location>
</feature>
<feature type="compositionally biased region" description="Polar residues" evidence="2">
    <location>
        <begin position="419"/>
        <end position="436"/>
    </location>
</feature>
<dbReference type="InterPro" id="IPR036372">
    <property type="entry name" value="BEACH_dom_sf"/>
</dbReference>
<name>N6U7L0_DENPD</name>
<dbReference type="PANTHER" id="PTHR44662">
    <property type="entry name" value="WD REPEAT-CONTAINING PROTEIN 81"/>
    <property type="match status" value="1"/>
</dbReference>
<dbReference type="OrthoDB" id="6784856at2759"/>
<feature type="region of interest" description="Disordered" evidence="2">
    <location>
        <begin position="89"/>
        <end position="123"/>
    </location>
</feature>
<evidence type="ECO:0000256" key="2">
    <source>
        <dbReference type="SAM" id="MobiDB-lite"/>
    </source>
</evidence>
<dbReference type="PANTHER" id="PTHR44662:SF1">
    <property type="entry name" value="WD REPEAT-CONTAINING PROTEIN 81"/>
    <property type="match status" value="1"/>
</dbReference>
<feature type="non-terminal residue" evidence="4">
    <location>
        <position position="1"/>
    </location>
</feature>
<feature type="coiled-coil region" evidence="1">
    <location>
        <begin position="197"/>
        <end position="234"/>
    </location>
</feature>
<feature type="coiled-coil region" evidence="1">
    <location>
        <begin position="997"/>
        <end position="1024"/>
    </location>
</feature>
<dbReference type="PROSITE" id="PS50082">
    <property type="entry name" value="WD_REPEATS_2"/>
    <property type="match status" value="2"/>
</dbReference>
<feature type="region of interest" description="Disordered" evidence="2">
    <location>
        <begin position="1641"/>
        <end position="1690"/>
    </location>
</feature>
<dbReference type="GO" id="GO:0005739">
    <property type="term" value="C:mitochondrion"/>
    <property type="evidence" value="ECO:0007669"/>
    <property type="project" value="TreeGrafter"/>
</dbReference>
<feature type="coiled-coil region" evidence="1">
    <location>
        <begin position="279"/>
        <end position="341"/>
    </location>
</feature>
<dbReference type="PROSITE" id="PS50197">
    <property type="entry name" value="BEACH"/>
    <property type="match status" value="1"/>
</dbReference>
<dbReference type="InterPro" id="IPR036322">
    <property type="entry name" value="WD40_repeat_dom_sf"/>
</dbReference>
<feature type="compositionally biased region" description="Polar residues" evidence="2">
    <location>
        <begin position="1671"/>
        <end position="1690"/>
    </location>
</feature>
<feature type="region of interest" description="Disordered" evidence="2">
    <location>
        <begin position="1578"/>
        <end position="1607"/>
    </location>
</feature>
<dbReference type="Gene3D" id="2.130.10.10">
    <property type="entry name" value="YVTN repeat-like/Quinoprotein amine dehydrogenase"/>
    <property type="match status" value="2"/>
</dbReference>
<feature type="compositionally biased region" description="Polar residues" evidence="2">
    <location>
        <begin position="1588"/>
        <end position="1597"/>
    </location>
</feature>
<feature type="region of interest" description="Disordered" evidence="2">
    <location>
        <begin position="2292"/>
        <end position="2312"/>
    </location>
</feature>
<feature type="compositionally biased region" description="Basic and acidic residues" evidence="2">
    <location>
        <begin position="2153"/>
        <end position="2164"/>
    </location>
</feature>
<evidence type="ECO:0000256" key="3">
    <source>
        <dbReference type="SAM" id="SignalP"/>
    </source>
</evidence>
<dbReference type="HOGENOM" id="CLU_226148_0_0_1"/>
<feature type="region of interest" description="Disordered" evidence="2">
    <location>
        <begin position="508"/>
        <end position="536"/>
    </location>
</feature>
<sequence length="2987" mass="337304">MRVKFALLLFVYAEISRGEPLETNDQDVLSKNLKIMRQDFNNLVENVEDFLDDFVKQIRDAEKMVENVYINDDDYNWQENSATEKLQINEHKSSTSPSPNKPTNLHSAHKARSKLQSSELSNEIDQIRKKRALPDAPRFDNRVASAPLAANEETFPEAQLLASNQKYRPLSDAPQEDSRAAFPSQIDSNDPLVLGGYQEEKQKFEDLKMEVRKLSELVSLLKDQQKMIKELSQSGDNVKDDNSLESSYLYNTLKRWQLNQDAKRFKIQNDSYQSEKELQSRSTQEIDKLKADLKQTEQHVTETQLIVNKEKEKEAFLEMELKRQNREIKFLKALMENVYDKTNAKTDKKTHDSGGFRTSDFEDIDIDSVLGVAHTPKPWPWPKVSPMPSQGEEIASIAAEDDSKLNGLFQKAAHDSDVRNVTSDTPPNSEFEPTNSQEYYSEYEREADKIPQNIAFDYPLASARSSSSRNSQIAKRNNTLSTARASGNSKLDDLEFKLKLIDLLTNADQNINNGNKNSGRSIKDLLQPPKKSDDEETLEAFKKFLNEREKSQKTEGSLSELLKAMNDNPQSKSEDSKIEAELKDLQRAINNLRPKQDTFGGFDLEDGVNGKNDLQTLLSQAISHNGANLDSMSPQASLNIAAGADTLGNSPSSSHYEELFDKSLPHKYANSKENYGNYQNTFREPGRTYQDLNYGSSSYSGPNMGQPFGTKQNPESNKFVVVSDLTQQIENLENVITSLTKRSGYSQTPDDTASIMSLQQRIYDLKEVIRSLNEPKYYEPSQNYQINPQTSGAAYSSPVQYNPSQQLYEDKTKLVSYIGPKDVSYSGQNRFKQQPTIPYKSGIVQQAVYSINSPPSGQTPQLVAEPTPSPPQQSSYQPATEQQGNAPYVPKETEAEHRGSNIFSKTFNNEDLMHMDARRGKRHADEQLPVSPKESMYEYVGRTKMQPGEGKERPAGYDLGEDTFTQLANVFKKYIEENMNQPRENEYVGEISEARNHQSKDSVLNKLQQKLDELKLELEFQKSAATSVHNIPNPLGIYHNEPTLSSYEGQYNYPNRYNAINHAPIQTFATGKRNDAFTEVAMKILEKVGDSLPQLISRVFGNIFSDIGNSYGDNYSEDNPLLFAQLMQYISQTNFKNLWKNAFKKYGESTEATKETQVTLIDYNDALREIILRMYGCLIVNTLDPSLIMNSSRDFDVHLNVLPTFCGVETLNAVFLLHIPYLEHNLSNCVTFSPAILDKCYTKPLFIIYQLIQLLKSLHDRSLTLGDITLHDIYLTEDLWLYVFPKISSNIYVQNLPKTEVKHSTVRDCWKLGHKFDSNILKCEFCGLRTYDKVQVCNESLEELCKLWIDRKISNFTYISALNKYSGRKLGDPNCHYVFPWVTNFASRCGKNWRDLKKSKYRLNKGDRQLDLTYDHSQTQVPHHVSDVLSAITYYVYMARRTPKSVLCKNVRTIWVPAEYPSSIQRMQEWTPDECIPEFFTDPSIFRSTHEDLDDLEVPAWATGPEDFIERHREALESNHVSERLHYWIDLTFGYKLSGRAAIKTKNVCLHLADDHTYLTKSGIVQLFYHPHPPRAVPAPYWGKTPPKVQTSSATNQRSRDRSNPTSNIAEAIKSDEDDNLDCGVGSSNWSPLGLSKMLSRSRSSLHEEQVVKPNRSPSATRSASVGPKNPTFTSHVANKSKSSQVSVHGGTSSLNTGLICLPKDYKPDGALESLEKKHSFISKTFHTECAKTYKINNDTELLVEKAGTDCLVQNAFTNFIYSETFDERYRVKTRATKSYTFPMDNFNLEYKHSKDSISRNSLEVPCNYSEIISARRVKELQVLGCLIVEIFLSKQIRALGSSSSPQPFSDRLKSCLTIAQSCQSDIPACVSYIINLLLRPEIKDQTQFSYPSVTNFGLPPPSAHLLLEPLLHCVVPFPKTFFSLYKILESLKEFRNVALELNVLYHFDCDGTMCAEYENLERTKILLAQNIAECKVKTCTKQLEALLETVNTNTDAETINILVPHIRELIEDPPTAVLAAWYLFDPIARILGPKRSAELMLESVLKLYENEPSESYMPYNGKIAKIYHHSFLLRLIVRLGLKCFLDHFVTPLVEAVGGYKDYDRFDSTLHTHSEKVLRKTSHLKYMDAESHEISISDESSPSSSDRAAIKVRPAEPFKQNKEEEMFELDEDKESENQMKSLIEHLELNIATDLPFNVSNAEEALDATLIENIHQLQSLEELNLNLTEESEDGGSNVTSPTIAIPASRHNVMNISCEIGSRKSESDSLLDKKAFASHADLYLDSPNASSDQLRHASAGSLSASGSKHKRTDTKISDMSSDSIIWLSHRLGPVLMSRYLSRNLLKMLTLCYVGRENLLFTGITEEADTKNRSSNLSVTSSKVVGDDSAFNVLECLASIAALYGEKLILFQYFPHMSELVALCKRKLTQTLEGGLISCLALLKHIIPYLSDATLMDQLQDILSGIFYPTVRLLGSTKYLYPNGYIARSVLARKYIDTLYVLSIRIGSDMTRKYLAVPALQRFFYIFDKVAAATNEKTTFETESSPKTSAEAQSISRSSIEFTIGGRPISAPHLRLKDSESLDSLSSTQGACIEDNMQYLATEEIREVFNAELAYVTYIPFLKHMGVNSLDITLKNHEHIRELCQEWEQEIARSKQIEDKMSAADLADLKTGPTSNSVASNISVIGNRIDIQTETSNSQATTDLLSLVSNRMENSTRHLKGNWFSYWAHETGRPEKDTSFHFNQIKLQTFVGHSNSVKSLYILDNENSFMSGSRDKTVKLWSLRSQGDGTSTSSCQWTYAAHKKSILSLTFIESMRLVASCDSVVHLWDPFMGAVVGQLESPKFSPVNVVKSMPSPSSLIFSATTEGTIKVIDGRLANYVYDLKITVNPSGLIRCLAIGPSGSWVAAGQSSGSITVLDTRTGLVISSWRAHEGEVLQIVAVTDEILVSSSLDQNISVWSVSDGRFKHHMSLVTQRFQWVTLYINCNEQYS</sequence>
<dbReference type="PROSITE" id="PS50294">
    <property type="entry name" value="WD_REPEATS_REGION"/>
    <property type="match status" value="1"/>
</dbReference>
<feature type="compositionally biased region" description="Low complexity" evidence="2">
    <location>
        <begin position="2295"/>
        <end position="2304"/>
    </location>
</feature>
<feature type="region of interest" description="Disordered" evidence="2">
    <location>
        <begin position="850"/>
        <end position="896"/>
    </location>
</feature>
<dbReference type="InterPro" id="IPR000409">
    <property type="entry name" value="BEACH_dom"/>
</dbReference>
<dbReference type="InterPro" id="IPR052651">
    <property type="entry name" value="WDR81"/>
</dbReference>
<gene>
    <name evidence="4" type="ORF">YQE_06878</name>
</gene>
<feature type="compositionally biased region" description="Polar residues" evidence="2">
    <location>
        <begin position="508"/>
        <end position="520"/>
    </location>
</feature>
<feature type="compositionally biased region" description="Polar residues" evidence="2">
    <location>
        <begin position="114"/>
        <end position="123"/>
    </location>
</feature>
<feature type="signal peptide" evidence="3">
    <location>
        <begin position="1"/>
        <end position="18"/>
    </location>
</feature>
<organism evidence="4">
    <name type="scientific">Dendroctonus ponderosae</name>
    <name type="common">Mountain pine beetle</name>
    <dbReference type="NCBI Taxonomy" id="77166"/>
    <lineage>
        <taxon>Eukaryota</taxon>
        <taxon>Metazoa</taxon>
        <taxon>Ecdysozoa</taxon>
        <taxon>Arthropoda</taxon>
        <taxon>Hexapoda</taxon>
        <taxon>Insecta</taxon>
        <taxon>Pterygota</taxon>
        <taxon>Neoptera</taxon>
        <taxon>Endopterygota</taxon>
        <taxon>Coleoptera</taxon>
        <taxon>Polyphaga</taxon>
        <taxon>Cucujiformia</taxon>
        <taxon>Curculionidae</taxon>
        <taxon>Scolytinae</taxon>
        <taxon>Dendroctonus</taxon>
    </lineage>
</organism>
<evidence type="ECO:0000313" key="4">
    <source>
        <dbReference type="EMBL" id="ENN76621.1"/>
    </source>
</evidence>
<dbReference type="CDD" id="cd06071">
    <property type="entry name" value="Beach"/>
    <property type="match status" value="1"/>
</dbReference>
<feature type="compositionally biased region" description="Polar residues" evidence="2">
    <location>
        <begin position="472"/>
        <end position="487"/>
    </location>
</feature>
<feature type="region of interest" description="Disordered" evidence="2">
    <location>
        <begin position="2132"/>
        <end position="2174"/>
    </location>
</feature>